<gene>
    <name evidence="8" type="primary">LOC106011251</name>
</gene>
<dbReference type="GeneID" id="106011251"/>
<dbReference type="Gene3D" id="1.20.1250.20">
    <property type="entry name" value="MFS general substrate transporter like domains"/>
    <property type="match status" value="2"/>
</dbReference>
<feature type="compositionally biased region" description="Polar residues" evidence="5">
    <location>
        <begin position="323"/>
        <end position="335"/>
    </location>
</feature>
<keyword evidence="4 6" id="KW-0472">Membrane</keyword>
<proteinExistence type="predicted"/>
<dbReference type="InterPro" id="IPR036259">
    <property type="entry name" value="MFS_trans_sf"/>
</dbReference>
<evidence type="ECO:0000256" key="4">
    <source>
        <dbReference type="ARBA" id="ARBA00023136"/>
    </source>
</evidence>
<name>A0ABM0ZW19_APLCA</name>
<feature type="transmembrane region" description="Helical" evidence="6">
    <location>
        <begin position="227"/>
        <end position="247"/>
    </location>
</feature>
<evidence type="ECO:0000256" key="5">
    <source>
        <dbReference type="SAM" id="MobiDB-lite"/>
    </source>
</evidence>
<organism evidence="7 8">
    <name type="scientific">Aplysia californica</name>
    <name type="common">California sea hare</name>
    <dbReference type="NCBI Taxonomy" id="6500"/>
    <lineage>
        <taxon>Eukaryota</taxon>
        <taxon>Metazoa</taxon>
        <taxon>Spiralia</taxon>
        <taxon>Lophotrochozoa</taxon>
        <taxon>Mollusca</taxon>
        <taxon>Gastropoda</taxon>
        <taxon>Heterobranchia</taxon>
        <taxon>Euthyneura</taxon>
        <taxon>Tectipleura</taxon>
        <taxon>Aplysiida</taxon>
        <taxon>Aplysioidea</taxon>
        <taxon>Aplysiidae</taxon>
        <taxon>Aplysia</taxon>
    </lineage>
</organism>
<accession>A0ABM0ZW19</accession>
<keyword evidence="3 6" id="KW-1133">Transmembrane helix</keyword>
<evidence type="ECO:0000256" key="2">
    <source>
        <dbReference type="ARBA" id="ARBA00022692"/>
    </source>
</evidence>
<evidence type="ECO:0000313" key="8">
    <source>
        <dbReference type="RefSeq" id="XP_012935715.2"/>
    </source>
</evidence>
<comment type="subcellular location">
    <subcellularLocation>
        <location evidence="1">Membrane</location>
        <topology evidence="1">Multi-pass membrane protein</topology>
    </subcellularLocation>
</comment>
<evidence type="ECO:0000256" key="1">
    <source>
        <dbReference type="ARBA" id="ARBA00004141"/>
    </source>
</evidence>
<keyword evidence="7" id="KW-1185">Reference proteome</keyword>
<sequence length="335" mass="36878">MSWVKKLVTSIQMAGVLVGAFLAGQLGDYFGRKKVTYSYVLGHAVINIVTAFSVSWEMFAVCRFFIGIGIAYLRYVPESLRWLTVQGRLKEAEKVTEKIAAVNNKPLPPKYKNILKTIADHEQKSRESGQKYSYIDVFRGWYTARITLIFCFQWCSISIVYYGISFGVSSLAGNIYLNIFLLAVVELPAMFSTFYFNNKNLGYGLANTAARIGGIVAPYIVNFDDMLALSYSIISAMLVASLILILLTPETKGTLLADSVTAMEKDSGGQNGGGEKGKKAAPPGGVEMEQVKVTVPEKSYPEQDENGQVQKDSGDVMEKDNGFLQSYTVSEKASL</sequence>
<dbReference type="InterPro" id="IPR005828">
    <property type="entry name" value="MFS_sugar_transport-like"/>
</dbReference>
<protein>
    <submittedName>
        <fullName evidence="8">Solute carrier family 22 member 7</fullName>
    </submittedName>
</protein>
<feature type="transmembrane region" description="Helical" evidence="6">
    <location>
        <begin position="7"/>
        <end position="24"/>
    </location>
</feature>
<evidence type="ECO:0000256" key="6">
    <source>
        <dbReference type="SAM" id="Phobius"/>
    </source>
</evidence>
<feature type="transmembrane region" description="Helical" evidence="6">
    <location>
        <begin position="203"/>
        <end position="221"/>
    </location>
</feature>
<dbReference type="Pfam" id="PF00083">
    <property type="entry name" value="Sugar_tr"/>
    <property type="match status" value="1"/>
</dbReference>
<dbReference type="PANTHER" id="PTHR24064">
    <property type="entry name" value="SOLUTE CARRIER FAMILY 22 MEMBER"/>
    <property type="match status" value="1"/>
</dbReference>
<dbReference type="RefSeq" id="XP_012935715.2">
    <property type="nucleotide sequence ID" value="XM_013080261.2"/>
</dbReference>
<feature type="region of interest" description="Disordered" evidence="5">
    <location>
        <begin position="265"/>
        <end position="335"/>
    </location>
</feature>
<keyword evidence="2 6" id="KW-0812">Transmembrane</keyword>
<feature type="transmembrane region" description="Helical" evidence="6">
    <location>
        <begin position="142"/>
        <end position="163"/>
    </location>
</feature>
<dbReference type="SUPFAM" id="SSF103473">
    <property type="entry name" value="MFS general substrate transporter"/>
    <property type="match status" value="1"/>
</dbReference>
<feature type="transmembrane region" description="Helical" evidence="6">
    <location>
        <begin position="44"/>
        <end position="73"/>
    </location>
</feature>
<reference evidence="8" key="1">
    <citation type="submission" date="2025-08" db="UniProtKB">
        <authorList>
            <consortium name="RefSeq"/>
        </authorList>
    </citation>
    <scope>IDENTIFICATION</scope>
</reference>
<evidence type="ECO:0000256" key="3">
    <source>
        <dbReference type="ARBA" id="ARBA00022989"/>
    </source>
</evidence>
<dbReference type="Proteomes" id="UP000694888">
    <property type="component" value="Unplaced"/>
</dbReference>
<feature type="transmembrane region" description="Helical" evidence="6">
    <location>
        <begin position="175"/>
        <end position="196"/>
    </location>
</feature>
<evidence type="ECO:0000313" key="7">
    <source>
        <dbReference type="Proteomes" id="UP000694888"/>
    </source>
</evidence>
<feature type="compositionally biased region" description="Basic and acidic residues" evidence="5">
    <location>
        <begin position="312"/>
        <end position="321"/>
    </location>
</feature>